<reference evidence="2 3" key="1">
    <citation type="submission" date="2018-01" db="EMBL/GenBank/DDBJ databases">
        <title>Genomic Encyclopedia of Type Strains, Phase III (KMG-III): the genomes of soil and plant-associated and newly described type strains.</title>
        <authorList>
            <person name="Whitman W."/>
        </authorList>
    </citation>
    <scope>NUCLEOTIDE SEQUENCE [LARGE SCALE GENOMIC DNA]</scope>
    <source>
        <strain evidence="2 3">JCM 18070</strain>
    </source>
</reference>
<dbReference type="EMBL" id="PQGA01000008">
    <property type="protein sequence ID" value="POR50711.1"/>
    <property type="molecule type" value="Genomic_DNA"/>
</dbReference>
<organism evidence="2 3">
    <name type="scientific">Paraburkholderia eburnea</name>
    <dbReference type="NCBI Taxonomy" id="1189126"/>
    <lineage>
        <taxon>Bacteria</taxon>
        <taxon>Pseudomonadati</taxon>
        <taxon>Pseudomonadota</taxon>
        <taxon>Betaproteobacteria</taxon>
        <taxon>Burkholderiales</taxon>
        <taxon>Burkholderiaceae</taxon>
        <taxon>Paraburkholderia</taxon>
    </lineage>
</organism>
<gene>
    <name evidence="2" type="ORF">B0G62_108203</name>
</gene>
<name>A0A2S4M7S1_9BURK</name>
<protein>
    <submittedName>
        <fullName evidence="2">Uncharacterized protein</fullName>
    </submittedName>
</protein>
<evidence type="ECO:0000313" key="2">
    <source>
        <dbReference type="EMBL" id="POR50711.1"/>
    </source>
</evidence>
<keyword evidence="1" id="KW-0812">Transmembrane</keyword>
<feature type="transmembrane region" description="Helical" evidence="1">
    <location>
        <begin position="57"/>
        <end position="78"/>
    </location>
</feature>
<feature type="transmembrane region" description="Helical" evidence="1">
    <location>
        <begin position="84"/>
        <end position="103"/>
    </location>
</feature>
<comment type="caution">
    <text evidence="2">The sequence shown here is derived from an EMBL/GenBank/DDBJ whole genome shotgun (WGS) entry which is preliminary data.</text>
</comment>
<dbReference type="AlphaFoldDB" id="A0A2S4M7S1"/>
<sequence>MVSTLALLAFALATPMTWLFLANALIVGDMNSAFITLGMCAAACSGKATLIRNLRLVSLAFTASSILGPLMAGSAMKVFGDSVLLWPLAIASCTLTVFTLGICEGKRQSSQPSPAN</sequence>
<dbReference type="Proteomes" id="UP000237381">
    <property type="component" value="Unassembled WGS sequence"/>
</dbReference>
<keyword evidence="1" id="KW-0472">Membrane</keyword>
<evidence type="ECO:0000256" key="1">
    <source>
        <dbReference type="SAM" id="Phobius"/>
    </source>
</evidence>
<proteinExistence type="predicted"/>
<keyword evidence="3" id="KW-1185">Reference proteome</keyword>
<keyword evidence="1" id="KW-1133">Transmembrane helix</keyword>
<accession>A0A2S4M7S1</accession>
<evidence type="ECO:0000313" key="3">
    <source>
        <dbReference type="Proteomes" id="UP000237381"/>
    </source>
</evidence>